<organism evidence="1 2">
    <name type="scientific">Arabidopsis suecica</name>
    <name type="common">Swedish thale-cress</name>
    <name type="synonym">Cardaminopsis suecica</name>
    <dbReference type="NCBI Taxonomy" id="45249"/>
    <lineage>
        <taxon>Eukaryota</taxon>
        <taxon>Viridiplantae</taxon>
        <taxon>Streptophyta</taxon>
        <taxon>Embryophyta</taxon>
        <taxon>Tracheophyta</taxon>
        <taxon>Spermatophyta</taxon>
        <taxon>Magnoliopsida</taxon>
        <taxon>eudicotyledons</taxon>
        <taxon>Gunneridae</taxon>
        <taxon>Pentapetalae</taxon>
        <taxon>rosids</taxon>
        <taxon>malvids</taxon>
        <taxon>Brassicales</taxon>
        <taxon>Brassicaceae</taxon>
        <taxon>Camelineae</taxon>
        <taxon>Arabidopsis</taxon>
    </lineage>
</organism>
<comment type="caution">
    <text evidence="1">The sequence shown here is derived from an EMBL/GenBank/DDBJ whole genome shotgun (WGS) entry which is preliminary data.</text>
</comment>
<reference evidence="1 2" key="1">
    <citation type="submission" date="2020-12" db="EMBL/GenBank/DDBJ databases">
        <title>Concerted genomic and epigenomic changes stabilize Arabidopsis allopolyploids.</title>
        <authorList>
            <person name="Chen Z."/>
        </authorList>
    </citation>
    <scope>NUCLEOTIDE SEQUENCE [LARGE SCALE GENOMIC DNA]</scope>
    <source>
        <strain evidence="1">As9502</strain>
        <tissue evidence="1">Leaf</tissue>
    </source>
</reference>
<accession>A0A8T2CRT3</accession>
<evidence type="ECO:0000313" key="2">
    <source>
        <dbReference type="Proteomes" id="UP000694251"/>
    </source>
</evidence>
<sequence length="464" mass="54428">MEETRALTKMEEAVVRETAETLGLRIKKLHRRISWEEFNERWFKGLCMFCDEPETPDHHLRHKNSGILMIDCDEDQMSHDKELVETEVATESSETEQRTVSHEATADMNLALLEEGSIPQFQVPIANSEILRNVEIREENSKLETLEYVVMNENENLEQDGVQKYVSMKFEVDGDAERSQKVLSSTKNCCAHQVFGKMSQPVRTKLLQNLRKKRLSKTWWFKFKELDVMQEDVQHVLLAFLQRSAIKTRYDIGEHDEMFKVSMTVSVRCMLGLKCGITVSDAGHGEKYVYDRIIMVNEQLSHNSLVIQEVMRNNKIKFSKRWWFKYKSVEEGLKRLSSKWCTTYYFAVWHCWKSKTMVCVEMSGEHGSWMVLVGKSATSSFLLLLYDQRMGVSSIHDINREIVLLQNRIHSGSPVIQSIKAKLQKYRFSGQGYNFILYRDHQGRCRLKQSKLPKTWSFKYKRRE</sequence>
<name>A0A8T2CRT3_ARASU</name>
<dbReference type="Proteomes" id="UP000694251">
    <property type="component" value="Chromosome 6"/>
</dbReference>
<evidence type="ECO:0000313" key="1">
    <source>
        <dbReference type="EMBL" id="KAG7597651.1"/>
    </source>
</evidence>
<dbReference type="EMBL" id="JAEFBJ010000006">
    <property type="protein sequence ID" value="KAG7597651.1"/>
    <property type="molecule type" value="Genomic_DNA"/>
</dbReference>
<keyword evidence="2" id="KW-1185">Reference proteome</keyword>
<protein>
    <submittedName>
        <fullName evidence="1">Uncharacterized protein</fullName>
    </submittedName>
</protein>
<gene>
    <name evidence="1" type="ORF">ISN44_As06g019890</name>
</gene>
<dbReference type="OrthoDB" id="10460874at2759"/>
<proteinExistence type="predicted"/>
<dbReference type="AlphaFoldDB" id="A0A8T2CRT3"/>